<dbReference type="Pfam" id="PF01381">
    <property type="entry name" value="HTH_3"/>
    <property type="match status" value="1"/>
</dbReference>
<dbReference type="InterPro" id="IPR001387">
    <property type="entry name" value="Cro/C1-type_HTH"/>
</dbReference>
<keyword evidence="4" id="KW-1185">Reference proteome</keyword>
<dbReference type="InterPro" id="IPR015985">
    <property type="entry name" value="TehB-like_dom"/>
</dbReference>
<comment type="caution">
    <text evidence="3">The sequence shown here is derived from an EMBL/GenBank/DDBJ whole genome shotgun (WGS) entry which is preliminary data.</text>
</comment>
<feature type="domain" description="HTH cro/C1-type" evidence="2">
    <location>
        <begin position="10"/>
        <end position="64"/>
    </location>
</feature>
<dbReference type="Proteomes" id="UP000246635">
    <property type="component" value="Unassembled WGS sequence"/>
</dbReference>
<dbReference type="SMART" id="SM00530">
    <property type="entry name" value="HTH_XRE"/>
    <property type="match status" value="1"/>
</dbReference>
<dbReference type="EMBL" id="QGTQ01000006">
    <property type="protein sequence ID" value="PWW04899.1"/>
    <property type="molecule type" value="Genomic_DNA"/>
</dbReference>
<sequence>MLKDKLARNISIYRKEKGLTQEELAQLLRISSQAVSKWENAQTMPDISLLPSLSRILEVSVDKLLGYVAQDKRITIYEDEYLTEEYYWGTEPNTACYQVLQLMPPTKHLKLLDVGCGEGKDAVFFARNGYDVSAFDLTDAGIEKTRRLADQTGVHVNVFKADLLEFRLDTHYDIIFSSGVLHYIKPDYREEIFDNYKRFTNDNGIHVLNVFVNKPFIAPPPEKETNAYKWRSGELLAHYHDWLIRDSAEIVFDCNSSGIPHKHAMTTMAAQKVTSLGSCHVCGN</sequence>
<dbReference type="GO" id="GO:0003677">
    <property type="term" value="F:DNA binding"/>
    <property type="evidence" value="ECO:0007669"/>
    <property type="project" value="UniProtKB-KW"/>
</dbReference>
<dbReference type="PROSITE" id="PS50943">
    <property type="entry name" value="HTH_CROC1"/>
    <property type="match status" value="1"/>
</dbReference>
<dbReference type="InterPro" id="IPR029063">
    <property type="entry name" value="SAM-dependent_MTases_sf"/>
</dbReference>
<dbReference type="Gene3D" id="3.40.50.150">
    <property type="entry name" value="Vaccinia Virus protein VP39"/>
    <property type="match status" value="1"/>
</dbReference>
<protein>
    <submittedName>
        <fullName evidence="3">Tellurite methyltransferase</fullName>
    </submittedName>
</protein>
<dbReference type="GO" id="GO:0032259">
    <property type="term" value="P:methylation"/>
    <property type="evidence" value="ECO:0007669"/>
    <property type="project" value="UniProtKB-KW"/>
</dbReference>
<keyword evidence="1" id="KW-0238">DNA-binding</keyword>
<organism evidence="3 4">
    <name type="scientific">Paenibacillus cellulosilyticus</name>
    <dbReference type="NCBI Taxonomy" id="375489"/>
    <lineage>
        <taxon>Bacteria</taxon>
        <taxon>Bacillati</taxon>
        <taxon>Bacillota</taxon>
        <taxon>Bacilli</taxon>
        <taxon>Bacillales</taxon>
        <taxon>Paenibacillaceae</taxon>
        <taxon>Paenibacillus</taxon>
    </lineage>
</organism>
<dbReference type="GO" id="GO:0008168">
    <property type="term" value="F:methyltransferase activity"/>
    <property type="evidence" value="ECO:0007669"/>
    <property type="project" value="UniProtKB-KW"/>
</dbReference>
<name>A0A2V2YVL5_9BACL</name>
<dbReference type="Pfam" id="PF03848">
    <property type="entry name" value="TehB"/>
    <property type="match status" value="1"/>
</dbReference>
<gene>
    <name evidence="3" type="ORF">DFQ01_106184</name>
</gene>
<dbReference type="CDD" id="cd00093">
    <property type="entry name" value="HTH_XRE"/>
    <property type="match status" value="1"/>
</dbReference>
<dbReference type="SUPFAM" id="SSF53335">
    <property type="entry name" value="S-adenosyl-L-methionine-dependent methyltransferases"/>
    <property type="match status" value="1"/>
</dbReference>
<dbReference type="InterPro" id="IPR010982">
    <property type="entry name" value="Lambda_DNA-bd_dom_sf"/>
</dbReference>
<dbReference type="CDD" id="cd02440">
    <property type="entry name" value="AdoMet_MTases"/>
    <property type="match status" value="1"/>
</dbReference>
<accession>A0A2V2YVL5</accession>
<keyword evidence="3" id="KW-0808">Transferase</keyword>
<dbReference type="PANTHER" id="PTHR46558:SF11">
    <property type="entry name" value="HTH-TYPE TRANSCRIPTIONAL REGULATOR XRE"/>
    <property type="match status" value="1"/>
</dbReference>
<evidence type="ECO:0000259" key="2">
    <source>
        <dbReference type="PROSITE" id="PS50943"/>
    </source>
</evidence>
<dbReference type="AlphaFoldDB" id="A0A2V2YVL5"/>
<keyword evidence="3" id="KW-0489">Methyltransferase</keyword>
<evidence type="ECO:0000313" key="3">
    <source>
        <dbReference type="EMBL" id="PWW04899.1"/>
    </source>
</evidence>
<dbReference type="PANTHER" id="PTHR46558">
    <property type="entry name" value="TRACRIPTIONAL REGULATORY PROTEIN-RELATED-RELATED"/>
    <property type="match status" value="1"/>
</dbReference>
<dbReference type="SUPFAM" id="SSF47413">
    <property type="entry name" value="lambda repressor-like DNA-binding domains"/>
    <property type="match status" value="1"/>
</dbReference>
<dbReference type="Gene3D" id="1.10.260.40">
    <property type="entry name" value="lambda repressor-like DNA-binding domains"/>
    <property type="match status" value="1"/>
</dbReference>
<evidence type="ECO:0000256" key="1">
    <source>
        <dbReference type="ARBA" id="ARBA00023125"/>
    </source>
</evidence>
<proteinExistence type="predicted"/>
<reference evidence="3 4" key="1">
    <citation type="submission" date="2018-05" db="EMBL/GenBank/DDBJ databases">
        <title>Genomic Encyclopedia of Type Strains, Phase III (KMG-III): the genomes of soil and plant-associated and newly described type strains.</title>
        <authorList>
            <person name="Whitman W."/>
        </authorList>
    </citation>
    <scope>NUCLEOTIDE SEQUENCE [LARGE SCALE GENOMIC DNA]</scope>
    <source>
        <strain evidence="3 4">CECT 5696</strain>
    </source>
</reference>
<evidence type="ECO:0000313" key="4">
    <source>
        <dbReference type="Proteomes" id="UP000246635"/>
    </source>
</evidence>